<name>A0A9X2AAG5_9BACL</name>
<dbReference type="Proteomes" id="UP001139263">
    <property type="component" value="Unassembled WGS sequence"/>
</dbReference>
<reference evidence="1" key="1">
    <citation type="submission" date="2022-03" db="EMBL/GenBank/DDBJ databases">
        <title>Draft Genome Sequence of Firmicute Strain S0AB, a Heterotrophic Iron/Sulfur-Oxidizing Extreme Acidophile.</title>
        <authorList>
            <person name="Vergara E."/>
            <person name="Pakostova E."/>
            <person name="Johnson D.B."/>
            <person name="Holmes D.S."/>
        </authorList>
    </citation>
    <scope>NUCLEOTIDE SEQUENCE</scope>
    <source>
        <strain evidence="1">S0AB</strain>
    </source>
</reference>
<dbReference type="AlphaFoldDB" id="A0A9X2AAG5"/>
<sequence length="143" mass="15903">MKRGVNHVDELMQFVAVMAAVSTGAQAITQQMKKRLHFLHLQAKAEPNDSKWDELYEDALRNVNIHFLAGLNGTVLAGVAQIHPLEMLKLTPIWANISPEWVGDGMDYLSAGVLVAYGGPWFHDLLGLLRAYKIQLAQLPKSK</sequence>
<proteinExistence type="predicted"/>
<organism evidence="1 2">
    <name type="scientific">Sulfoacidibacillus ferrooxidans</name>
    <dbReference type="NCBI Taxonomy" id="2005001"/>
    <lineage>
        <taxon>Bacteria</taxon>
        <taxon>Bacillati</taxon>
        <taxon>Bacillota</taxon>
        <taxon>Bacilli</taxon>
        <taxon>Bacillales</taxon>
        <taxon>Alicyclobacillaceae</taxon>
        <taxon>Sulfoacidibacillus</taxon>
    </lineage>
</organism>
<evidence type="ECO:0000313" key="2">
    <source>
        <dbReference type="Proteomes" id="UP001139263"/>
    </source>
</evidence>
<evidence type="ECO:0000313" key="1">
    <source>
        <dbReference type="EMBL" id="MCI0181808.1"/>
    </source>
</evidence>
<keyword evidence="2" id="KW-1185">Reference proteome</keyword>
<dbReference type="EMBL" id="JALBUF010000001">
    <property type="protein sequence ID" value="MCI0181808.1"/>
    <property type="molecule type" value="Genomic_DNA"/>
</dbReference>
<comment type="caution">
    <text evidence="1">The sequence shown here is derived from an EMBL/GenBank/DDBJ whole genome shotgun (WGS) entry which is preliminary data.</text>
</comment>
<accession>A0A9X2AAG5</accession>
<gene>
    <name evidence="1" type="ORF">MM817_00045</name>
</gene>
<protein>
    <submittedName>
        <fullName evidence="1">Uncharacterized protein</fullName>
    </submittedName>
</protein>